<reference evidence="7 8" key="1">
    <citation type="submission" date="2014-04" db="EMBL/GenBank/DDBJ databases">
        <authorList>
            <consortium name="DOE Joint Genome Institute"/>
            <person name="Kuo A."/>
            <person name="Kohler A."/>
            <person name="Costa M.D."/>
            <person name="Nagy L.G."/>
            <person name="Floudas D."/>
            <person name="Copeland A."/>
            <person name="Barry K.W."/>
            <person name="Cichocki N."/>
            <person name="Veneault-Fourrey C."/>
            <person name="LaButti K."/>
            <person name="Lindquist E.A."/>
            <person name="Lipzen A."/>
            <person name="Lundell T."/>
            <person name="Morin E."/>
            <person name="Murat C."/>
            <person name="Sun H."/>
            <person name="Tunlid A."/>
            <person name="Henrissat B."/>
            <person name="Grigoriev I.V."/>
            <person name="Hibbett D.S."/>
            <person name="Martin F."/>
            <person name="Nordberg H.P."/>
            <person name="Cantor M.N."/>
            <person name="Hua S.X."/>
        </authorList>
    </citation>
    <scope>NUCLEOTIDE SEQUENCE [LARGE SCALE GENOMIC DNA]</scope>
    <source>
        <strain evidence="7 8">441</strain>
    </source>
</reference>
<feature type="domain" description="Conserved oligomeric Golgi complex subunit 5 helical" evidence="6">
    <location>
        <begin position="261"/>
        <end position="474"/>
    </location>
</feature>
<feature type="domain" description="Conserved oligomeric Golgi complex subunit 5 N-terminal" evidence="5">
    <location>
        <begin position="65"/>
        <end position="170"/>
    </location>
</feature>
<keyword evidence="4" id="KW-0472">Membrane</keyword>
<keyword evidence="3" id="KW-0333">Golgi apparatus</keyword>
<dbReference type="Proteomes" id="UP000054018">
    <property type="component" value="Unassembled WGS sequence"/>
</dbReference>
<evidence type="ECO:0000313" key="8">
    <source>
        <dbReference type="Proteomes" id="UP000054018"/>
    </source>
</evidence>
<comment type="subcellular location">
    <subcellularLocation>
        <location evidence="1">Golgi apparatus membrane</location>
        <topology evidence="1">Peripheral membrane protein</topology>
    </subcellularLocation>
</comment>
<dbReference type="Pfam" id="PF10392">
    <property type="entry name" value="COG5_N"/>
    <property type="match status" value="1"/>
</dbReference>
<evidence type="ECO:0000313" key="7">
    <source>
        <dbReference type="EMBL" id="KIK27068.1"/>
    </source>
</evidence>
<dbReference type="OrthoDB" id="18786at2759"/>
<sequence length="877" mass="96569">MADYSAFAVPEFDANEYANAVLSGEPYPSAAATGSSTDAHMLGQPQMRGSMPRSMLNTLSILEPAREDISVAISKLDLGIEDASKQIKALVTAHHEDLLLYSSNTRHLSGLLASVRQGLDDVESSIDQLRRKVRQPYESLQKQVTRLQRIHHANNALRRIGRFFVLEKRLETLAEELTRYELGAGRMSEGERDRPKDVGAIDGARLSTESHEEKGRVIAKAALTITELGALLDEGSDIEGDQQDASLFGATTAGSSNHVSLCSVNIVAAYIPFISDTRAKVTKEVEAMVIQGLTALDQSLLASSLQAAYNLRMLPQLVASLMKDLTDAVERLIRNAFDLLSMSKEIIAKEPQQVSQSLLYKSRVRTEPTSVTAPQFAAALWTRLESLIEQMSNCCVKVYTLEKVLNLKRDPATGISFLDVSMKSLENKPSSTFWASLGMTLEKCCWDAAKSSTFLQQTLSSGYLRLLRLFHEFFASIALHTDTVYTESHQSPETVVVLRALSTFEGIYLSRSLTRLNEAVSQAFSAGTRAPPSANDGIAIARLITNELDSARFDPLLLRAVAKNVATTLDNVVTKADALISTERSAVSLLGPLATPQQVLNGQVASCLYYSYTKLSTLMEDHPATIFALIQPGINKILTRYDCVINPLLAAIRNEIAAIISRIHRVDLQKSVDSMAGMTGPSLYMKDLVNKLDFVKASILSNFAQEIARSWIPGIVKYVIRTFVLHASIASPLTEVGKLQLTTDMTELEFALSAFLVDNLQGKRGGSLESIGEEYKMLRAMRPLLFLENSNLGSSERTAGLPPLIVLHHILVRSPIPLPHTLHGWQETEYVRWIEDHSPQEAYSLIESSLMQWQCKSGAGEYTQLAWMVLQHAKGEP</sequence>
<dbReference type="InterPro" id="IPR048485">
    <property type="entry name" value="COG5_helical"/>
</dbReference>
<dbReference type="GO" id="GO:0000139">
    <property type="term" value="C:Golgi membrane"/>
    <property type="evidence" value="ECO:0007669"/>
    <property type="project" value="UniProtKB-SubCell"/>
</dbReference>
<keyword evidence="8" id="KW-1185">Reference proteome</keyword>
<reference evidence="8" key="2">
    <citation type="submission" date="2015-01" db="EMBL/GenBank/DDBJ databases">
        <title>Evolutionary Origins and Diversification of the Mycorrhizal Mutualists.</title>
        <authorList>
            <consortium name="DOE Joint Genome Institute"/>
            <consortium name="Mycorrhizal Genomics Consortium"/>
            <person name="Kohler A."/>
            <person name="Kuo A."/>
            <person name="Nagy L.G."/>
            <person name="Floudas D."/>
            <person name="Copeland A."/>
            <person name="Barry K.W."/>
            <person name="Cichocki N."/>
            <person name="Veneault-Fourrey C."/>
            <person name="LaButti K."/>
            <person name="Lindquist E.A."/>
            <person name="Lipzen A."/>
            <person name="Lundell T."/>
            <person name="Morin E."/>
            <person name="Murat C."/>
            <person name="Riley R."/>
            <person name="Ohm R."/>
            <person name="Sun H."/>
            <person name="Tunlid A."/>
            <person name="Henrissat B."/>
            <person name="Grigoriev I.V."/>
            <person name="Hibbett D.S."/>
            <person name="Martin F."/>
        </authorList>
    </citation>
    <scope>NUCLEOTIDE SEQUENCE [LARGE SCALE GENOMIC DNA]</scope>
    <source>
        <strain evidence="8">441</strain>
    </source>
</reference>
<evidence type="ECO:0000259" key="5">
    <source>
        <dbReference type="Pfam" id="PF10392"/>
    </source>
</evidence>
<protein>
    <recommendedName>
        <fullName evidence="2">Conserved oligomeric Golgi complex subunit 5</fullName>
    </recommendedName>
</protein>
<evidence type="ECO:0000256" key="3">
    <source>
        <dbReference type="ARBA" id="ARBA00023034"/>
    </source>
</evidence>
<dbReference type="Pfam" id="PF20649">
    <property type="entry name" value="COG5_C"/>
    <property type="match status" value="1"/>
</dbReference>
<evidence type="ECO:0000259" key="6">
    <source>
        <dbReference type="Pfam" id="PF20649"/>
    </source>
</evidence>
<dbReference type="GO" id="GO:0006891">
    <property type="term" value="P:intra-Golgi vesicle-mediated transport"/>
    <property type="evidence" value="ECO:0007669"/>
    <property type="project" value="InterPro"/>
</dbReference>
<dbReference type="EMBL" id="KN833698">
    <property type="protein sequence ID" value="KIK27068.1"/>
    <property type="molecule type" value="Genomic_DNA"/>
</dbReference>
<evidence type="ECO:0000256" key="2">
    <source>
        <dbReference type="ARBA" id="ARBA00020974"/>
    </source>
</evidence>
<dbReference type="InterPro" id="IPR019465">
    <property type="entry name" value="Cog5"/>
</dbReference>
<name>A0A0D0A4X4_9AGAM</name>
<dbReference type="InterPro" id="IPR049176">
    <property type="entry name" value="COG5_N"/>
</dbReference>
<evidence type="ECO:0000256" key="1">
    <source>
        <dbReference type="ARBA" id="ARBA00004395"/>
    </source>
</evidence>
<gene>
    <name evidence="7" type="ORF">PISMIDRAFT_28253</name>
</gene>
<dbReference type="STRING" id="765257.A0A0D0A4X4"/>
<dbReference type="PANTHER" id="PTHR13228">
    <property type="entry name" value="CONSERVED OLIGOMERIC GOLGI COMPLEX COMPONENT 5"/>
    <property type="match status" value="1"/>
</dbReference>
<evidence type="ECO:0000256" key="4">
    <source>
        <dbReference type="ARBA" id="ARBA00023136"/>
    </source>
</evidence>
<dbReference type="PANTHER" id="PTHR13228:SF3">
    <property type="entry name" value="CONSERVED OLIGOMERIC GOLGI COMPLEX SUBUNIT 5"/>
    <property type="match status" value="1"/>
</dbReference>
<dbReference type="AlphaFoldDB" id="A0A0D0A4X4"/>
<dbReference type="GO" id="GO:0017119">
    <property type="term" value="C:Golgi transport complex"/>
    <property type="evidence" value="ECO:0007669"/>
    <property type="project" value="InterPro"/>
</dbReference>
<dbReference type="HOGENOM" id="CLU_009839_0_0_1"/>
<organism evidence="7 8">
    <name type="scientific">Pisolithus microcarpus 441</name>
    <dbReference type="NCBI Taxonomy" id="765257"/>
    <lineage>
        <taxon>Eukaryota</taxon>
        <taxon>Fungi</taxon>
        <taxon>Dikarya</taxon>
        <taxon>Basidiomycota</taxon>
        <taxon>Agaricomycotina</taxon>
        <taxon>Agaricomycetes</taxon>
        <taxon>Agaricomycetidae</taxon>
        <taxon>Boletales</taxon>
        <taxon>Sclerodermatineae</taxon>
        <taxon>Pisolithaceae</taxon>
        <taxon>Pisolithus</taxon>
    </lineage>
</organism>
<accession>A0A0D0A4X4</accession>
<proteinExistence type="predicted"/>